<evidence type="ECO:0000256" key="2">
    <source>
        <dbReference type="ARBA" id="ARBA00022763"/>
    </source>
</evidence>
<comment type="function">
    <text evidence="5">Involved in DNA double-strand break (DSB) repair and recombination. Promotes the annealing of complementary single-stranded DNA and by stimulation of the RAD51 recombinase.</text>
</comment>
<dbReference type="Pfam" id="PF04098">
    <property type="entry name" value="Rad52_Rad22"/>
    <property type="match status" value="1"/>
</dbReference>
<evidence type="ECO:0000256" key="5">
    <source>
        <dbReference type="ARBA" id="ARBA00037138"/>
    </source>
</evidence>
<dbReference type="GO" id="GO:0003697">
    <property type="term" value="F:single-stranded DNA binding"/>
    <property type="evidence" value="ECO:0007669"/>
    <property type="project" value="UniProtKB-ARBA"/>
</dbReference>
<keyword evidence="4" id="KW-0234">DNA repair</keyword>
<dbReference type="OrthoDB" id="206565at2759"/>
<evidence type="ECO:0000256" key="7">
    <source>
        <dbReference type="SAM" id="MobiDB-lite"/>
    </source>
</evidence>
<dbReference type="GeneID" id="28724909"/>
<dbReference type="PANTHER" id="PTHR12132:SF1">
    <property type="entry name" value="DNA REPAIR PROTEIN RAD52 HOMOLOG"/>
    <property type="match status" value="1"/>
</dbReference>
<dbReference type="GO" id="GO:0000730">
    <property type="term" value="P:DNA recombinase assembly"/>
    <property type="evidence" value="ECO:0007669"/>
    <property type="project" value="InterPro"/>
</dbReference>
<dbReference type="AlphaFoldDB" id="A0A0X8HTM7"/>
<dbReference type="NCBIfam" id="TIGR00607">
    <property type="entry name" value="rad52"/>
    <property type="match status" value="1"/>
</dbReference>
<dbReference type="InterPro" id="IPR041247">
    <property type="entry name" value="Rad52_fam"/>
</dbReference>
<dbReference type="SUPFAM" id="SSF54768">
    <property type="entry name" value="dsRNA-binding domain-like"/>
    <property type="match status" value="1"/>
</dbReference>
<evidence type="ECO:0000256" key="3">
    <source>
        <dbReference type="ARBA" id="ARBA00023172"/>
    </source>
</evidence>
<dbReference type="Proteomes" id="UP000243052">
    <property type="component" value="Chromosome vi"/>
</dbReference>
<dbReference type="GO" id="GO:0005634">
    <property type="term" value="C:nucleus"/>
    <property type="evidence" value="ECO:0007669"/>
    <property type="project" value="InterPro"/>
</dbReference>
<dbReference type="STRING" id="45286.A0A0X8HTM7"/>
<evidence type="ECO:0000313" key="9">
    <source>
        <dbReference type="Proteomes" id="UP000243052"/>
    </source>
</evidence>
<reference evidence="8 9" key="1">
    <citation type="submission" date="2016-01" db="EMBL/GenBank/DDBJ databases">
        <title>Genome sequence of the yeast Holleya sinecauda.</title>
        <authorList>
            <person name="Dietrich F.S."/>
        </authorList>
    </citation>
    <scope>NUCLEOTIDE SEQUENCE [LARGE SCALE GENOMIC DNA]</scope>
    <source>
        <strain evidence="8 9">ATCC 58844</strain>
    </source>
</reference>
<keyword evidence="2" id="KW-0227">DNA damage</keyword>
<dbReference type="InterPro" id="IPR042525">
    <property type="entry name" value="Rad52_Rad59_Rad22_sf"/>
</dbReference>
<dbReference type="FunFam" id="3.30.390.80:FF:000001">
    <property type="entry name" value="DNA repair protein RAD52 homolog"/>
    <property type="match status" value="1"/>
</dbReference>
<gene>
    <name evidence="8" type="ORF">AW171_hschr63574</name>
</gene>
<sequence>MAEKRQGPLVNSDDIQAKLDKRLGPEYISKRVGHGSTRVAYIEGWKAINLANQIFGYNGWSSEVKNVTIDFMDEKQGRFTVGCTAIVRVTLSDGSYREDIGYGTVDNERRKPAAFERAKKSAVTDALKRSLRGFGNALGNCLYDKDFLSRIDKVKFEPPDFDEDNLFRVTDELSEVTRSNTVPEHYEGPIVKKRSILHPAESDTPALPNDKQRDARVSGNIMATRLRPASSELQHTVAENDQEDLLDDSFMFSDELQDDDLINIGHAKNASNAAKNPAVQFTPDIAARNNVPVAFVTAKAAPSLQNKKPVPTGQIFNPKFQAQSIKHTVDQSTSTHVKLSILREKGIDQSRDAIYAKFAPKGKIIDNPDTPTTPLAESNNGTVANKATPLPSNQQENITNNSSATKSSLTEAPNSPYVTAAQLAKMPTQIQRREVGRPKVNHPNLRKPSIP</sequence>
<dbReference type="PANTHER" id="PTHR12132">
    <property type="entry name" value="DNA REPAIR AND RECOMBINATION PROTEIN RAD52, RAD59"/>
    <property type="match status" value="1"/>
</dbReference>
<evidence type="ECO:0000256" key="4">
    <source>
        <dbReference type="ARBA" id="ARBA00023204"/>
    </source>
</evidence>
<keyword evidence="9" id="KW-1185">Reference proteome</keyword>
<feature type="compositionally biased region" description="Polar residues" evidence="7">
    <location>
        <begin position="369"/>
        <end position="417"/>
    </location>
</feature>
<evidence type="ECO:0000256" key="1">
    <source>
        <dbReference type="ARBA" id="ARBA00006638"/>
    </source>
</evidence>
<evidence type="ECO:0000313" key="8">
    <source>
        <dbReference type="EMBL" id="AMD21611.1"/>
    </source>
</evidence>
<keyword evidence="3" id="KW-0233">DNA recombination</keyword>
<dbReference type="GO" id="GO:0006312">
    <property type="term" value="P:mitotic recombination"/>
    <property type="evidence" value="ECO:0007669"/>
    <property type="project" value="TreeGrafter"/>
</dbReference>
<name>A0A0X8HTM7_9SACH</name>
<dbReference type="Gene3D" id="3.30.390.80">
    <property type="entry name" value="DNA repair protein Rad52/59/22"/>
    <property type="match status" value="1"/>
</dbReference>
<dbReference type="InterPro" id="IPR004585">
    <property type="entry name" value="DNA_recomb/repair_Rad52"/>
</dbReference>
<dbReference type="EMBL" id="CP014246">
    <property type="protein sequence ID" value="AMD21611.1"/>
    <property type="molecule type" value="Genomic_DNA"/>
</dbReference>
<comment type="similarity">
    <text evidence="1">Belongs to the RAD52 family.</text>
</comment>
<accession>A0A0X8HTM7</accession>
<feature type="region of interest" description="Disordered" evidence="7">
    <location>
        <begin position="362"/>
        <end position="451"/>
    </location>
</feature>
<protein>
    <recommendedName>
        <fullName evidence="6">DNA repair and recombination protein RAD52</fullName>
    </recommendedName>
</protein>
<dbReference type="RefSeq" id="XP_017988607.1">
    <property type="nucleotide sequence ID" value="XM_018133267.1"/>
</dbReference>
<proteinExistence type="inferred from homology"/>
<dbReference type="InterPro" id="IPR007232">
    <property type="entry name" value="Rad52_Rad59_Rad22"/>
</dbReference>
<dbReference type="GO" id="GO:0045002">
    <property type="term" value="P:double-strand break repair via single-strand annealing"/>
    <property type="evidence" value="ECO:0007669"/>
    <property type="project" value="InterPro"/>
</dbReference>
<evidence type="ECO:0000256" key="6">
    <source>
        <dbReference type="ARBA" id="ARBA00041062"/>
    </source>
</evidence>
<organism evidence="8 9">
    <name type="scientific">Eremothecium sinecaudum</name>
    <dbReference type="NCBI Taxonomy" id="45286"/>
    <lineage>
        <taxon>Eukaryota</taxon>
        <taxon>Fungi</taxon>
        <taxon>Dikarya</taxon>
        <taxon>Ascomycota</taxon>
        <taxon>Saccharomycotina</taxon>
        <taxon>Saccharomycetes</taxon>
        <taxon>Saccharomycetales</taxon>
        <taxon>Saccharomycetaceae</taxon>
        <taxon>Eremothecium</taxon>
    </lineage>
</organism>